<dbReference type="InterPro" id="IPR050951">
    <property type="entry name" value="Retrovirus_Pol_polyprotein"/>
</dbReference>
<keyword evidence="3" id="KW-0808">Transferase</keyword>
<dbReference type="Pfam" id="PF23055">
    <property type="entry name" value="DUF7041"/>
    <property type="match status" value="1"/>
</dbReference>
<evidence type="ECO:0000256" key="4">
    <source>
        <dbReference type="ARBA" id="ARBA00022695"/>
    </source>
</evidence>
<gene>
    <name evidence="17" type="ORF">Zmor_011587</name>
</gene>
<dbReference type="Gene3D" id="2.40.70.10">
    <property type="entry name" value="Acid Proteases"/>
    <property type="match status" value="1"/>
</dbReference>
<evidence type="ECO:0000259" key="14">
    <source>
        <dbReference type="PROSITE" id="PS50175"/>
    </source>
</evidence>
<dbReference type="InterPro" id="IPR041588">
    <property type="entry name" value="Integrase_H2C2"/>
</dbReference>
<dbReference type="CDD" id="cd09274">
    <property type="entry name" value="RNase_HI_RT_Ty3"/>
    <property type="match status" value="1"/>
</dbReference>
<dbReference type="InterPro" id="IPR043502">
    <property type="entry name" value="DNA/RNA_pol_sf"/>
</dbReference>
<dbReference type="GO" id="GO:0042575">
    <property type="term" value="C:DNA polymerase complex"/>
    <property type="evidence" value="ECO:0007669"/>
    <property type="project" value="UniProtKB-ARBA"/>
</dbReference>
<feature type="domain" description="Peptidase A2" evidence="14">
    <location>
        <begin position="287"/>
        <end position="361"/>
    </location>
</feature>
<dbReference type="SUPFAM" id="SSF50630">
    <property type="entry name" value="Acid proteases"/>
    <property type="match status" value="1"/>
</dbReference>
<evidence type="ECO:0000313" key="18">
    <source>
        <dbReference type="Proteomes" id="UP001168821"/>
    </source>
</evidence>
<dbReference type="Pfam" id="PF00078">
    <property type="entry name" value="RVT_1"/>
    <property type="match status" value="1"/>
</dbReference>
<evidence type="ECO:0000259" key="16">
    <source>
        <dbReference type="PROSITE" id="PS50994"/>
    </source>
</evidence>
<dbReference type="InterPro" id="IPR055469">
    <property type="entry name" value="DUF7041"/>
</dbReference>
<evidence type="ECO:0000256" key="9">
    <source>
        <dbReference type="ARBA" id="ARBA00022884"/>
    </source>
</evidence>
<keyword evidence="7" id="KW-0378">Hydrolase</keyword>
<dbReference type="GO" id="GO:0003723">
    <property type="term" value="F:RNA binding"/>
    <property type="evidence" value="ECO:0007669"/>
    <property type="project" value="UniProtKB-KW"/>
</dbReference>
<comment type="caution">
    <text evidence="17">The sequence shown here is derived from an EMBL/GenBank/DDBJ whole genome shotgun (WGS) entry which is preliminary data.</text>
</comment>
<dbReference type="SUPFAM" id="SSF53098">
    <property type="entry name" value="Ribonuclease H-like"/>
    <property type="match status" value="1"/>
</dbReference>
<dbReference type="CDD" id="cd01647">
    <property type="entry name" value="RT_LTR"/>
    <property type="match status" value="1"/>
</dbReference>
<keyword evidence="11" id="KW-0695">RNA-directed DNA polymerase</keyword>
<dbReference type="PROSITE" id="PS50175">
    <property type="entry name" value="ASP_PROT_RETROV"/>
    <property type="match status" value="1"/>
</dbReference>
<accession>A0AA38IN28</accession>
<feature type="compositionally biased region" description="Polar residues" evidence="13">
    <location>
        <begin position="1277"/>
        <end position="1299"/>
    </location>
</feature>
<evidence type="ECO:0000256" key="11">
    <source>
        <dbReference type="ARBA" id="ARBA00022918"/>
    </source>
</evidence>
<evidence type="ECO:0000256" key="2">
    <source>
        <dbReference type="ARBA" id="ARBA00022670"/>
    </source>
</evidence>
<protein>
    <recommendedName>
        <fullName evidence="1">RNA-directed DNA polymerase</fullName>
        <ecNumber evidence="1">2.7.7.49</ecNumber>
    </recommendedName>
</protein>
<dbReference type="GO" id="GO:0006508">
    <property type="term" value="P:proteolysis"/>
    <property type="evidence" value="ECO:0007669"/>
    <property type="project" value="UniProtKB-KW"/>
</dbReference>
<dbReference type="Gene3D" id="3.10.10.10">
    <property type="entry name" value="HIV Type 1 Reverse Transcriptase, subunit A, domain 1"/>
    <property type="match status" value="1"/>
</dbReference>
<dbReference type="Gene3D" id="1.10.340.70">
    <property type="match status" value="1"/>
</dbReference>
<dbReference type="Pfam" id="PF00665">
    <property type="entry name" value="rve"/>
    <property type="match status" value="1"/>
</dbReference>
<feature type="region of interest" description="Disordered" evidence="13">
    <location>
        <begin position="1260"/>
        <end position="1304"/>
    </location>
</feature>
<dbReference type="EC" id="2.7.7.49" evidence="1"/>
<feature type="region of interest" description="Disordered" evidence="13">
    <location>
        <begin position="175"/>
        <end position="196"/>
    </location>
</feature>
<dbReference type="InterPro" id="IPR041577">
    <property type="entry name" value="RT_RNaseH_2"/>
</dbReference>
<evidence type="ECO:0000313" key="17">
    <source>
        <dbReference type="EMBL" id="KAJ3659925.1"/>
    </source>
</evidence>
<dbReference type="Pfam" id="PF17921">
    <property type="entry name" value="Integrase_H2C2"/>
    <property type="match status" value="1"/>
</dbReference>
<dbReference type="InterPro" id="IPR001584">
    <property type="entry name" value="Integrase_cat-core"/>
</dbReference>
<dbReference type="InterPro" id="IPR043128">
    <property type="entry name" value="Rev_trsase/Diguanyl_cyclase"/>
</dbReference>
<keyword evidence="18" id="KW-1185">Reference proteome</keyword>
<evidence type="ECO:0000259" key="15">
    <source>
        <dbReference type="PROSITE" id="PS50878"/>
    </source>
</evidence>
<dbReference type="FunFam" id="3.10.10.10:FF:000007">
    <property type="entry name" value="Retrovirus-related Pol polyprotein from transposon 17.6-like Protein"/>
    <property type="match status" value="1"/>
</dbReference>
<dbReference type="PROSITE" id="PS00141">
    <property type="entry name" value="ASP_PROTEASE"/>
    <property type="match status" value="1"/>
</dbReference>
<feature type="region of interest" description="Disordered" evidence="13">
    <location>
        <begin position="209"/>
        <end position="234"/>
    </location>
</feature>
<dbReference type="GO" id="GO:0004519">
    <property type="term" value="F:endonuclease activity"/>
    <property type="evidence" value="ECO:0007669"/>
    <property type="project" value="UniProtKB-KW"/>
</dbReference>
<dbReference type="InterPro" id="IPR001969">
    <property type="entry name" value="Aspartic_peptidase_AS"/>
</dbReference>
<dbReference type="PROSITE" id="PS50994">
    <property type="entry name" value="INTEGRASE"/>
    <property type="match status" value="1"/>
</dbReference>
<dbReference type="EMBL" id="JALNTZ010000003">
    <property type="protein sequence ID" value="KAJ3659925.1"/>
    <property type="molecule type" value="Genomic_DNA"/>
</dbReference>
<dbReference type="InterPro" id="IPR012337">
    <property type="entry name" value="RNaseH-like_sf"/>
</dbReference>
<keyword evidence="9" id="KW-0694">RNA-binding</keyword>
<dbReference type="InterPro" id="IPR000477">
    <property type="entry name" value="RT_dom"/>
</dbReference>
<evidence type="ECO:0000256" key="12">
    <source>
        <dbReference type="ARBA" id="ARBA00023268"/>
    </source>
</evidence>
<dbReference type="GO" id="GO:0004190">
    <property type="term" value="F:aspartic-type endopeptidase activity"/>
    <property type="evidence" value="ECO:0007669"/>
    <property type="project" value="InterPro"/>
</dbReference>
<dbReference type="FunFam" id="3.30.420.10:FF:000032">
    <property type="entry name" value="Retrovirus-related Pol polyprotein from transposon 297-like Protein"/>
    <property type="match status" value="1"/>
</dbReference>
<evidence type="ECO:0000256" key="8">
    <source>
        <dbReference type="ARBA" id="ARBA00022842"/>
    </source>
</evidence>
<dbReference type="SUPFAM" id="SSF56672">
    <property type="entry name" value="DNA/RNA polymerases"/>
    <property type="match status" value="1"/>
</dbReference>
<feature type="compositionally biased region" description="Basic and acidic residues" evidence="13">
    <location>
        <begin position="209"/>
        <end position="221"/>
    </location>
</feature>
<organism evidence="17 18">
    <name type="scientific">Zophobas morio</name>
    <dbReference type="NCBI Taxonomy" id="2755281"/>
    <lineage>
        <taxon>Eukaryota</taxon>
        <taxon>Metazoa</taxon>
        <taxon>Ecdysozoa</taxon>
        <taxon>Arthropoda</taxon>
        <taxon>Hexapoda</taxon>
        <taxon>Insecta</taxon>
        <taxon>Pterygota</taxon>
        <taxon>Neoptera</taxon>
        <taxon>Endopterygota</taxon>
        <taxon>Coleoptera</taxon>
        <taxon>Polyphaga</taxon>
        <taxon>Cucujiformia</taxon>
        <taxon>Tenebrionidae</taxon>
        <taxon>Zophobas</taxon>
    </lineage>
</organism>
<name>A0AA38IN28_9CUCU</name>
<dbReference type="GO" id="GO:0003964">
    <property type="term" value="F:RNA-directed DNA polymerase activity"/>
    <property type="evidence" value="ECO:0007669"/>
    <property type="project" value="UniProtKB-KW"/>
</dbReference>
<dbReference type="Gene3D" id="3.30.70.270">
    <property type="match status" value="2"/>
</dbReference>
<dbReference type="Pfam" id="PF17919">
    <property type="entry name" value="RT_RNaseH_2"/>
    <property type="match status" value="1"/>
</dbReference>
<dbReference type="PANTHER" id="PTHR37984:SF5">
    <property type="entry name" value="PROTEIN NYNRIN-LIKE"/>
    <property type="match status" value="1"/>
</dbReference>
<keyword evidence="5" id="KW-0540">Nuclease</keyword>
<evidence type="ECO:0000256" key="6">
    <source>
        <dbReference type="ARBA" id="ARBA00022759"/>
    </source>
</evidence>
<dbReference type="Proteomes" id="UP001168821">
    <property type="component" value="Unassembled WGS sequence"/>
</dbReference>
<feature type="domain" description="Reverse transcriptase" evidence="15">
    <location>
        <begin position="466"/>
        <end position="643"/>
    </location>
</feature>
<dbReference type="FunFam" id="2.40.70.10:FF:000130">
    <property type="entry name" value="Retrovirus-related Pol polyprotein from transposon opus-like Protein"/>
    <property type="match status" value="1"/>
</dbReference>
<feature type="domain" description="Integrase catalytic" evidence="16">
    <location>
        <begin position="984"/>
        <end position="1153"/>
    </location>
</feature>
<keyword evidence="8" id="KW-0460">Magnesium</keyword>
<sequence length="1317" mass="149170">MAGDDEQSEQTHASAATHFVLPPFWPAKPDLWFTTVEAKFQISKITKEETRFNHVLTILPPDVAAEVSDVILKPHDTEPYTCLKQAIVSRNCITETQRLKQLLGGQELGSRKPSQLLRHMQSLIQNTPYVNATALRELFIQQMPVSIQPILVSLTQVEIDKVAEVADKILESTPSAAVAEARARSPQPGPSRSSDVDMMQMMSRILEKMDNLTQRLEGESKKRTRSRSRSREDQQCWYHRKFGEKANKCTRPCSFQKKRARGPHVRAAAVARQASRRLFIVDKGSKTHFLVDTGADISILPAKFKHKCAREPTSLRLQSADGSEIRVFGQITVTLNLGLRREFKSTFIVAEVTNAIIGGDFLEHYGLCVDIKNKKISDSRTSLSVEGCLKRAHEHGIHAVFEGASATYKQMLQKYSEVTRTTTTPRETKHDVVHHIPTRGPPAHCRPRRLPPDKLRIAKEEFRRMRENGIIQPSSSPWASPLHMVPKNNGTWRLCGDYRGLNAVTIPDRYPVPHIQDFAANLKGKTIFSSLDLLTAYFQIPVNPSDRPKTAVTTPFGLFEFLRMPYGLKNAGQTFQRFVDQALYGLDFAYAYIDDILVASTSEQEHVQHVEEVLRRLHKHGIVINPGKCKFGVPELAFLGVKVSNKGLEPLPEKVSAIRTFPKPKTSKDLQRFLGMLNYYRRWINGAANTQAPLNNLLQGCSRKNAELRWNQEAERAFEKCKSDLANITTLTFPDPKLPLSLAVDASAEAIGGVLQQLEESSQKPLAFFSSKLTAAERKYSAYDRELLAIYKSVIHFKHFLEGRHFVIYTDHKPLTYAFQQKPEKCSPRQCRHLDLISQFTTDIRHIHGSNNIPADALSRISAITRSEFSLAQLAKAQKEDTELQELKKQSKFAFITITAPVIDEPLWYESNHGNRLYVPKTFRRHIFDTIHQVAHPGVKSSTKQISKKYFWPSMRKNIATWVRECLKCQKAKVHKHTHAPVGTFANPDARFSHVHLDIVGPLPSANGKEYLLTLIDRFTRWPEATPIQDITAETCAKAFVNTWICRFGTPAKITTDRGTQFQSSLFSSLTQMLGTHHIKTTAYHPPSNGLVERFHRSLKTCLMCHDSKWTDALPLVLLGLRTTLKEDINTSAADLVYGTSLRLPGDMFEAATSNPQTLPPLTNQFVEQLKARMQCLKYPAARHHNKPYVHMPNNLQQSEFVFVRVDLIRKPLQPPYEGLFKVLERHDKFFTLLIKGRAANVSVDRLKPAYVERMTDFTPCTSTNRTANPPDEVPSDDSNSGAETVAPNQQARSEQTARSGRRVRFPSRYKDFVQFH</sequence>
<keyword evidence="6" id="KW-0255">Endonuclease</keyword>
<evidence type="ECO:0000256" key="13">
    <source>
        <dbReference type="SAM" id="MobiDB-lite"/>
    </source>
</evidence>
<proteinExistence type="predicted"/>
<reference evidence="17" key="1">
    <citation type="journal article" date="2023" name="G3 (Bethesda)">
        <title>Whole genome assemblies of Zophobas morio and Tenebrio molitor.</title>
        <authorList>
            <person name="Kaur S."/>
            <person name="Stinson S.A."/>
            <person name="diCenzo G.C."/>
        </authorList>
    </citation>
    <scope>NUCLEOTIDE SEQUENCE</scope>
    <source>
        <strain evidence="17">QUZm001</strain>
    </source>
</reference>
<dbReference type="GO" id="GO:0015074">
    <property type="term" value="P:DNA integration"/>
    <property type="evidence" value="ECO:0007669"/>
    <property type="project" value="UniProtKB-KW"/>
</dbReference>
<dbReference type="Gene3D" id="3.30.420.10">
    <property type="entry name" value="Ribonuclease H-like superfamily/Ribonuclease H"/>
    <property type="match status" value="1"/>
</dbReference>
<evidence type="ECO:0000256" key="10">
    <source>
        <dbReference type="ARBA" id="ARBA00022908"/>
    </source>
</evidence>
<dbReference type="InterPro" id="IPR036397">
    <property type="entry name" value="RNaseH_sf"/>
</dbReference>
<dbReference type="PROSITE" id="PS50878">
    <property type="entry name" value="RT_POL"/>
    <property type="match status" value="1"/>
</dbReference>
<evidence type="ECO:0000256" key="5">
    <source>
        <dbReference type="ARBA" id="ARBA00022722"/>
    </source>
</evidence>
<evidence type="ECO:0000256" key="3">
    <source>
        <dbReference type="ARBA" id="ARBA00022679"/>
    </source>
</evidence>
<keyword evidence="10" id="KW-0229">DNA integration</keyword>
<keyword evidence="12" id="KW-0511">Multifunctional enzyme</keyword>
<keyword evidence="2" id="KW-0645">Protease</keyword>
<keyword evidence="4" id="KW-0548">Nucleotidyltransferase</keyword>
<dbReference type="PANTHER" id="PTHR37984">
    <property type="entry name" value="PROTEIN CBG26694"/>
    <property type="match status" value="1"/>
</dbReference>
<dbReference type="FunFam" id="3.30.70.270:FF:000026">
    <property type="entry name" value="Transposon Ty3-G Gag-Pol polyprotein"/>
    <property type="match status" value="1"/>
</dbReference>
<dbReference type="InterPro" id="IPR021109">
    <property type="entry name" value="Peptidase_aspartic_dom_sf"/>
</dbReference>
<evidence type="ECO:0000256" key="7">
    <source>
        <dbReference type="ARBA" id="ARBA00022801"/>
    </source>
</evidence>
<evidence type="ECO:0000256" key="1">
    <source>
        <dbReference type="ARBA" id="ARBA00012493"/>
    </source>
</evidence>
<dbReference type="InterPro" id="IPR001995">
    <property type="entry name" value="Peptidase_A2_cat"/>
</dbReference>